<keyword evidence="4 5" id="KW-0472">Membrane</keyword>
<evidence type="ECO:0000256" key="2">
    <source>
        <dbReference type="ARBA" id="ARBA00022692"/>
    </source>
</evidence>
<comment type="subcellular location">
    <subcellularLocation>
        <location evidence="1">Membrane</location>
        <topology evidence="1">Multi-pass membrane protein</topology>
    </subcellularLocation>
</comment>
<organism evidence="6 7">
    <name type="scientific">Amphibalanus amphitrite</name>
    <name type="common">Striped barnacle</name>
    <name type="synonym">Balanus amphitrite</name>
    <dbReference type="NCBI Taxonomy" id="1232801"/>
    <lineage>
        <taxon>Eukaryota</taxon>
        <taxon>Metazoa</taxon>
        <taxon>Ecdysozoa</taxon>
        <taxon>Arthropoda</taxon>
        <taxon>Crustacea</taxon>
        <taxon>Multicrustacea</taxon>
        <taxon>Cirripedia</taxon>
        <taxon>Thoracica</taxon>
        <taxon>Thoracicalcarea</taxon>
        <taxon>Balanomorpha</taxon>
        <taxon>Balanoidea</taxon>
        <taxon>Balanidae</taxon>
        <taxon>Amphibalaninae</taxon>
        <taxon>Amphibalanus</taxon>
    </lineage>
</organism>
<evidence type="ECO:0000256" key="1">
    <source>
        <dbReference type="ARBA" id="ARBA00004141"/>
    </source>
</evidence>
<dbReference type="Proteomes" id="UP000440578">
    <property type="component" value="Unassembled WGS sequence"/>
</dbReference>
<accession>A0A6A4VIL5</accession>
<keyword evidence="7" id="KW-1185">Reference proteome</keyword>
<evidence type="ECO:0000313" key="6">
    <source>
        <dbReference type="EMBL" id="KAF0289281.1"/>
    </source>
</evidence>
<evidence type="ECO:0000256" key="3">
    <source>
        <dbReference type="ARBA" id="ARBA00022989"/>
    </source>
</evidence>
<dbReference type="Pfam" id="PF13903">
    <property type="entry name" value="Claudin_2"/>
    <property type="match status" value="1"/>
</dbReference>
<dbReference type="PANTHER" id="PTHR21284:SF6">
    <property type="entry name" value="SINUOUS"/>
    <property type="match status" value="1"/>
</dbReference>
<keyword evidence="3 5" id="KW-1133">Transmembrane helix</keyword>
<evidence type="ECO:0000256" key="4">
    <source>
        <dbReference type="ARBA" id="ARBA00023136"/>
    </source>
</evidence>
<protein>
    <submittedName>
        <fullName evidence="6">Uncharacterized protein</fullName>
    </submittedName>
</protein>
<comment type="caution">
    <text evidence="6">The sequence shown here is derived from an EMBL/GenBank/DDBJ whole genome shotgun (WGS) entry which is preliminary data.</text>
</comment>
<keyword evidence="2 5" id="KW-0812">Transmembrane</keyword>
<dbReference type="EMBL" id="VIIS01002042">
    <property type="protein sequence ID" value="KAF0289281.1"/>
    <property type="molecule type" value="Genomic_DNA"/>
</dbReference>
<evidence type="ECO:0000256" key="5">
    <source>
        <dbReference type="SAM" id="Phobius"/>
    </source>
</evidence>
<dbReference type="InterPro" id="IPR004031">
    <property type="entry name" value="PMP22/EMP/MP20/Claudin"/>
</dbReference>
<proteinExistence type="predicted"/>
<feature type="transmembrane region" description="Helical" evidence="5">
    <location>
        <begin position="173"/>
        <end position="194"/>
    </location>
</feature>
<dbReference type="GO" id="GO:0016020">
    <property type="term" value="C:membrane"/>
    <property type="evidence" value="ECO:0007669"/>
    <property type="project" value="UniProtKB-SubCell"/>
</dbReference>
<dbReference type="GO" id="GO:0019991">
    <property type="term" value="P:septate junction assembly"/>
    <property type="evidence" value="ECO:0007669"/>
    <property type="project" value="TreeGrafter"/>
</dbReference>
<dbReference type="AlphaFoldDB" id="A0A6A4VIL5"/>
<reference evidence="6 7" key="1">
    <citation type="submission" date="2019-07" db="EMBL/GenBank/DDBJ databases">
        <title>Draft genome assembly of a fouling barnacle, Amphibalanus amphitrite (Darwin, 1854): The first reference genome for Thecostraca.</title>
        <authorList>
            <person name="Kim W."/>
        </authorList>
    </citation>
    <scope>NUCLEOTIDE SEQUENCE [LARGE SCALE GENOMIC DNA]</scope>
    <source>
        <strain evidence="6">SNU_AA5</strain>
        <tissue evidence="6">Soma without cirri and trophi</tissue>
    </source>
</reference>
<name>A0A6A4VIL5_AMPAM</name>
<gene>
    <name evidence="6" type="ORF">FJT64_001309</name>
</gene>
<feature type="transmembrane region" description="Helical" evidence="5">
    <location>
        <begin position="130"/>
        <end position="153"/>
    </location>
</feature>
<sequence length="218" mass="24643">MIKNRSLAGKWAIGLFSLTLILVVLAFSTQNWLASDDRFYGAKLEKMGLWVHCFRSLTGPNDPTQRLFFSGCRWLFDTYTTGYAEIRSHLTPPFFIAVQMFYTLTFMCTATSGVLVLMLMFCIDEDRETCFLRVIATLMGLSGICGTLSVIIFGANGRSYEWTADKQHNYLSWSYGLGVLASFLALCDMALFLVDARIKQRKLEGRGSTRPKVKDTEI</sequence>
<dbReference type="Gene3D" id="1.20.140.150">
    <property type="match status" value="1"/>
</dbReference>
<feature type="transmembrane region" description="Helical" evidence="5">
    <location>
        <begin position="100"/>
        <end position="123"/>
    </location>
</feature>
<dbReference type="EMBL" id="VIIS01002042">
    <property type="protein sequence ID" value="KAF0289280.1"/>
    <property type="molecule type" value="Genomic_DNA"/>
</dbReference>
<dbReference type="PANTHER" id="PTHR21284">
    <property type="entry name" value="EG:80H7.2 PROTEIN"/>
    <property type="match status" value="1"/>
</dbReference>
<evidence type="ECO:0000313" key="7">
    <source>
        <dbReference type="Proteomes" id="UP000440578"/>
    </source>
</evidence>
<dbReference type="OrthoDB" id="10062378at2759"/>
<dbReference type="GO" id="GO:0035151">
    <property type="term" value="P:regulation of tube size, open tracheal system"/>
    <property type="evidence" value="ECO:0007669"/>
    <property type="project" value="TreeGrafter"/>
</dbReference>
<dbReference type="GO" id="GO:0005918">
    <property type="term" value="C:septate junction"/>
    <property type="evidence" value="ECO:0007669"/>
    <property type="project" value="TreeGrafter"/>
</dbReference>